<evidence type="ECO:0000256" key="2">
    <source>
        <dbReference type="ARBA" id="ARBA00022723"/>
    </source>
</evidence>
<protein>
    <submittedName>
        <fullName evidence="5">Hemerythrin domain-containing protein</fullName>
    </submittedName>
</protein>
<dbReference type="EMBL" id="JAVBIK010000001">
    <property type="protein sequence ID" value="MDT7517918.1"/>
    <property type="molecule type" value="Genomic_DNA"/>
</dbReference>
<keyword evidence="2" id="KW-0479">Metal-binding</keyword>
<comment type="similarity">
    <text evidence="1">Belongs to the hemerythrin family.</text>
</comment>
<name>A0ABU3KKM3_9BURK</name>
<dbReference type="InterPro" id="IPR012312">
    <property type="entry name" value="Hemerythrin-like"/>
</dbReference>
<keyword evidence="3" id="KW-0408">Iron</keyword>
<evidence type="ECO:0000259" key="4">
    <source>
        <dbReference type="Pfam" id="PF01814"/>
    </source>
</evidence>
<dbReference type="NCBIfam" id="TIGR02481">
    <property type="entry name" value="hemeryth_dom"/>
    <property type="match status" value="1"/>
</dbReference>
<accession>A0ABU3KKM3</accession>
<dbReference type="InterPro" id="IPR012827">
    <property type="entry name" value="Hemerythrin_metal-bd"/>
</dbReference>
<keyword evidence="6" id="KW-1185">Reference proteome</keyword>
<dbReference type="InterPro" id="IPR035938">
    <property type="entry name" value="Hemerythrin-like_sf"/>
</dbReference>
<dbReference type="PANTHER" id="PTHR37164:SF1">
    <property type="entry name" value="BACTERIOHEMERYTHRIN"/>
    <property type="match status" value="1"/>
</dbReference>
<dbReference type="Gene3D" id="1.20.120.50">
    <property type="entry name" value="Hemerythrin-like"/>
    <property type="match status" value="1"/>
</dbReference>
<evidence type="ECO:0000313" key="6">
    <source>
        <dbReference type="Proteomes" id="UP001321700"/>
    </source>
</evidence>
<dbReference type="InterPro" id="IPR050669">
    <property type="entry name" value="Hemerythrin"/>
</dbReference>
<proteinExistence type="inferred from homology"/>
<reference evidence="5 6" key="1">
    <citation type="submission" date="2023-08" db="EMBL/GenBank/DDBJ databases">
        <title>Rhodoferax potami sp. nov. and Rhodoferax mekongensis sp. nov., isolated from the Mekong River in Thailand.</title>
        <authorList>
            <person name="Kitikhun S."/>
            <person name="Charoenyingcharoen P."/>
            <person name="Siriarchawattana P."/>
            <person name="Likhitrattanapisal S."/>
            <person name="Nilsakha T."/>
            <person name="Chanpet A."/>
            <person name="Rattanawaree P."/>
            <person name="Ingsriswang S."/>
        </authorList>
    </citation>
    <scope>NUCLEOTIDE SEQUENCE [LARGE SCALE GENOMIC DNA]</scope>
    <source>
        <strain evidence="5 6">TBRC 17660</strain>
    </source>
</reference>
<dbReference type="PANTHER" id="PTHR37164">
    <property type="entry name" value="BACTERIOHEMERYTHRIN"/>
    <property type="match status" value="1"/>
</dbReference>
<evidence type="ECO:0000256" key="3">
    <source>
        <dbReference type="ARBA" id="ARBA00023004"/>
    </source>
</evidence>
<dbReference type="RefSeq" id="WP_313873713.1">
    <property type="nucleotide sequence ID" value="NZ_JAVBIK010000001.1"/>
</dbReference>
<evidence type="ECO:0000313" key="5">
    <source>
        <dbReference type="EMBL" id="MDT7517918.1"/>
    </source>
</evidence>
<dbReference type="Proteomes" id="UP001321700">
    <property type="component" value="Unassembled WGS sequence"/>
</dbReference>
<evidence type="ECO:0000256" key="1">
    <source>
        <dbReference type="ARBA" id="ARBA00010587"/>
    </source>
</evidence>
<sequence>MTETLTVPTTLAWTDALVLDMPVMDEVHQEFVDLLARVVLADDDMLLPLWSALIAHTQEHFNREDEWMRATGFAAGNCHATQHKVVLQVMREGEARGHGGDLAVVRQMADELGIWFPQHAQSMDASLALHLRSAGYDPATGALAQPDRLPPTEIHGCGGATCSDTATA</sequence>
<dbReference type="CDD" id="cd12107">
    <property type="entry name" value="Hemerythrin"/>
    <property type="match status" value="1"/>
</dbReference>
<dbReference type="SUPFAM" id="SSF47188">
    <property type="entry name" value="Hemerythrin-like"/>
    <property type="match status" value="1"/>
</dbReference>
<gene>
    <name evidence="5" type="ORF">RAE19_04060</name>
</gene>
<feature type="domain" description="Hemerythrin-like" evidence="4">
    <location>
        <begin position="23"/>
        <end position="125"/>
    </location>
</feature>
<comment type="caution">
    <text evidence="5">The sequence shown here is derived from an EMBL/GenBank/DDBJ whole genome shotgun (WGS) entry which is preliminary data.</text>
</comment>
<dbReference type="Pfam" id="PF01814">
    <property type="entry name" value="Hemerythrin"/>
    <property type="match status" value="1"/>
</dbReference>
<organism evidence="5 6">
    <name type="scientific">Rhodoferax potami</name>
    <dbReference type="NCBI Taxonomy" id="3068338"/>
    <lineage>
        <taxon>Bacteria</taxon>
        <taxon>Pseudomonadati</taxon>
        <taxon>Pseudomonadota</taxon>
        <taxon>Betaproteobacteria</taxon>
        <taxon>Burkholderiales</taxon>
        <taxon>Comamonadaceae</taxon>
        <taxon>Rhodoferax</taxon>
    </lineage>
</organism>